<dbReference type="UniPathway" id="UPA00242"/>
<evidence type="ECO:0000256" key="6">
    <source>
        <dbReference type="ARBA" id="ARBA00023235"/>
    </source>
</evidence>
<dbReference type="AlphaFoldDB" id="A0A378NR33"/>
<evidence type="ECO:0000256" key="10">
    <source>
        <dbReference type="PIRSR" id="PIRSR005096-2"/>
    </source>
</evidence>
<feature type="binding site" evidence="11">
    <location>
        <begin position="80"/>
        <end position="81"/>
    </location>
    <ligand>
        <name>beta-D-galactose</name>
        <dbReference type="ChEBI" id="CHEBI:27667"/>
    </ligand>
</feature>
<dbReference type="EC" id="5.1.3.3" evidence="4 8"/>
<dbReference type="InterPro" id="IPR014718">
    <property type="entry name" value="GH-type_carb-bd"/>
</dbReference>
<dbReference type="InterPro" id="IPR015443">
    <property type="entry name" value="Aldose_1-epimerase"/>
</dbReference>
<dbReference type="InterPro" id="IPR018052">
    <property type="entry name" value="Ald1_epimerase_CS"/>
</dbReference>
<dbReference type="STRING" id="1122216.GCA_000423385_01548"/>
<gene>
    <name evidence="12" type="primary">mro</name>
    <name evidence="12" type="ORF">NCTC10571_00236</name>
</gene>
<comment type="similarity">
    <text evidence="3 8">Belongs to the aldose epimerase family.</text>
</comment>
<dbReference type="GO" id="GO:0004034">
    <property type="term" value="F:aldose 1-epimerase activity"/>
    <property type="evidence" value="ECO:0007669"/>
    <property type="project" value="UniProtKB-EC"/>
</dbReference>
<dbReference type="Pfam" id="PF01263">
    <property type="entry name" value="Aldose_epim"/>
    <property type="match status" value="1"/>
</dbReference>
<evidence type="ECO:0000313" key="13">
    <source>
        <dbReference type="Proteomes" id="UP000255234"/>
    </source>
</evidence>
<dbReference type="InterPro" id="IPR047215">
    <property type="entry name" value="Galactose_mutarotase-like"/>
</dbReference>
<evidence type="ECO:0000256" key="8">
    <source>
        <dbReference type="PIRNR" id="PIRNR005096"/>
    </source>
</evidence>
<dbReference type="CDD" id="cd09019">
    <property type="entry name" value="galactose_mutarotase_like"/>
    <property type="match status" value="1"/>
</dbReference>
<evidence type="ECO:0000313" key="12">
    <source>
        <dbReference type="EMBL" id="STY70129.1"/>
    </source>
</evidence>
<sequence>MAVVKSEFGVASTGEQVYKFKIENSKGEYVSIINYGCTIQAIVVEGKDGKLHDVVLGYDTVKGYEEGTFFYGAFIGRCGNRIANGKFTLNGKTYELETNNGVNHLHGGSNGFDKKVYSDFTIGENSVSLRRTSPDGEANYPGNLDVEVTYTFDDNACLRIDYKAKTDADTVVNLTNHSYFNLAGEGNGSVYDQTLKLDCPAMIPTDAGLIPTGEIRPITKGDVFDFSEAKPIGQDIDKDDERLVIAAGYDHTVLLPEHDGLYTFAQAKSEKTGIIMDVATTMPGAQFYSANFLEGKPGKQGHIYNRRDAFCIETQYVPNAVNCDKFASPVLKAGQETHTVTTYTFSK</sequence>
<dbReference type="EMBL" id="UGPP01000001">
    <property type="protein sequence ID" value="STY70129.1"/>
    <property type="molecule type" value="Genomic_DNA"/>
</dbReference>
<dbReference type="GO" id="GO:0006006">
    <property type="term" value="P:glucose metabolic process"/>
    <property type="evidence" value="ECO:0007669"/>
    <property type="project" value="TreeGrafter"/>
</dbReference>
<dbReference type="InterPro" id="IPR011013">
    <property type="entry name" value="Gal_mutarotase_sf_dom"/>
</dbReference>
<dbReference type="SUPFAM" id="SSF74650">
    <property type="entry name" value="Galactose mutarotase-like"/>
    <property type="match status" value="1"/>
</dbReference>
<accession>A0A378NR33</accession>
<dbReference type="PROSITE" id="PS00545">
    <property type="entry name" value="ALDOSE_1_EPIMERASE"/>
    <property type="match status" value="1"/>
</dbReference>
<comment type="pathway">
    <text evidence="2 8">Carbohydrate metabolism; hexose metabolism.</text>
</comment>
<feature type="active site" description="Proton donor" evidence="9">
    <location>
        <position position="177"/>
    </location>
</feature>
<dbReference type="PIRSF" id="PIRSF005096">
    <property type="entry name" value="GALM"/>
    <property type="match status" value="1"/>
</dbReference>
<evidence type="ECO:0000256" key="11">
    <source>
        <dbReference type="PIRSR" id="PIRSR005096-3"/>
    </source>
</evidence>
<dbReference type="PANTHER" id="PTHR10091">
    <property type="entry name" value="ALDOSE-1-EPIMERASE"/>
    <property type="match status" value="1"/>
</dbReference>
<dbReference type="NCBIfam" id="NF008277">
    <property type="entry name" value="PRK11055.1"/>
    <property type="match status" value="1"/>
</dbReference>
<dbReference type="RefSeq" id="WP_115150882.1">
    <property type="nucleotide sequence ID" value="NZ_UGPP01000001.1"/>
</dbReference>
<name>A0A378NR33_9FIRM</name>
<organism evidence="12 13">
    <name type="scientific">Megamonas hypermegale</name>
    <dbReference type="NCBI Taxonomy" id="158847"/>
    <lineage>
        <taxon>Bacteria</taxon>
        <taxon>Bacillati</taxon>
        <taxon>Bacillota</taxon>
        <taxon>Negativicutes</taxon>
        <taxon>Selenomonadales</taxon>
        <taxon>Selenomonadaceae</taxon>
        <taxon>Megamonas</taxon>
    </lineage>
</organism>
<evidence type="ECO:0000256" key="3">
    <source>
        <dbReference type="ARBA" id="ARBA00006206"/>
    </source>
</evidence>
<reference evidence="12 13" key="1">
    <citation type="submission" date="2018-06" db="EMBL/GenBank/DDBJ databases">
        <authorList>
            <consortium name="Pathogen Informatics"/>
            <person name="Doyle S."/>
        </authorList>
    </citation>
    <scope>NUCLEOTIDE SEQUENCE [LARGE SCALE GENOMIC DNA]</scope>
    <source>
        <strain evidence="12 13">NCTC10571</strain>
    </source>
</reference>
<keyword evidence="7 8" id="KW-0119">Carbohydrate metabolism</keyword>
<dbReference type="GO" id="GO:0033499">
    <property type="term" value="P:galactose catabolic process via UDP-galactose, Leloir pathway"/>
    <property type="evidence" value="ECO:0007669"/>
    <property type="project" value="TreeGrafter"/>
</dbReference>
<feature type="binding site" evidence="10">
    <location>
        <position position="250"/>
    </location>
    <ligand>
        <name>beta-D-galactose</name>
        <dbReference type="ChEBI" id="CHEBI:27667"/>
    </ligand>
</feature>
<protein>
    <recommendedName>
        <fullName evidence="5 8">Aldose 1-epimerase</fullName>
        <ecNumber evidence="4 8">5.1.3.3</ecNumber>
    </recommendedName>
</protein>
<keyword evidence="6 8" id="KW-0413">Isomerase</keyword>
<dbReference type="Proteomes" id="UP000255234">
    <property type="component" value="Unassembled WGS sequence"/>
</dbReference>
<dbReference type="Gene3D" id="2.70.98.10">
    <property type="match status" value="1"/>
</dbReference>
<feature type="active site" description="Proton acceptor" evidence="9">
    <location>
        <position position="313"/>
    </location>
</feature>
<proteinExistence type="inferred from homology"/>
<evidence type="ECO:0000256" key="5">
    <source>
        <dbReference type="ARBA" id="ARBA00014165"/>
    </source>
</evidence>
<dbReference type="InterPro" id="IPR008183">
    <property type="entry name" value="Aldose_1/G6P_1-epimerase"/>
</dbReference>
<evidence type="ECO:0000256" key="4">
    <source>
        <dbReference type="ARBA" id="ARBA00013185"/>
    </source>
</evidence>
<feature type="binding site" evidence="11">
    <location>
        <begin position="177"/>
        <end position="179"/>
    </location>
    <ligand>
        <name>beta-D-galactose</name>
        <dbReference type="ChEBI" id="CHEBI:27667"/>
    </ligand>
</feature>
<evidence type="ECO:0000256" key="2">
    <source>
        <dbReference type="ARBA" id="ARBA00005028"/>
    </source>
</evidence>
<evidence type="ECO:0000256" key="7">
    <source>
        <dbReference type="ARBA" id="ARBA00023277"/>
    </source>
</evidence>
<comment type="catalytic activity">
    <reaction evidence="1 8">
        <text>alpha-D-glucose = beta-D-glucose</text>
        <dbReference type="Rhea" id="RHEA:10264"/>
        <dbReference type="ChEBI" id="CHEBI:15903"/>
        <dbReference type="ChEBI" id="CHEBI:17925"/>
        <dbReference type="EC" id="5.1.3.3"/>
    </reaction>
</comment>
<dbReference type="GO" id="GO:0030246">
    <property type="term" value="F:carbohydrate binding"/>
    <property type="evidence" value="ECO:0007669"/>
    <property type="project" value="InterPro"/>
</dbReference>
<evidence type="ECO:0000256" key="9">
    <source>
        <dbReference type="PIRSR" id="PIRSR005096-1"/>
    </source>
</evidence>
<evidence type="ECO:0000256" key="1">
    <source>
        <dbReference type="ARBA" id="ARBA00001614"/>
    </source>
</evidence>
<dbReference type="PANTHER" id="PTHR10091:SF0">
    <property type="entry name" value="GALACTOSE MUTAROTASE"/>
    <property type="match status" value="1"/>
</dbReference>